<dbReference type="InterPro" id="IPR052491">
    <property type="entry name" value="TNFRSF10"/>
</dbReference>
<dbReference type="PRINTS" id="PR01956">
    <property type="entry name" value="TNFACTORR10"/>
</dbReference>
<evidence type="ECO:0000256" key="1">
    <source>
        <dbReference type="ARBA" id="ARBA00004370"/>
    </source>
</evidence>
<keyword evidence="6 9" id="KW-1015">Disulfide bond</keyword>
<feature type="region of interest" description="Disordered" evidence="10">
    <location>
        <begin position="1"/>
        <end position="30"/>
    </location>
</feature>
<dbReference type="PaxDb" id="10029-XP_007607253.1"/>
<dbReference type="InterPro" id="IPR020465">
    <property type="entry name" value="TNFR_10"/>
</dbReference>
<dbReference type="GO" id="GO:0036462">
    <property type="term" value="P:TRAIL-activated apoptotic signaling pathway"/>
    <property type="evidence" value="ECO:0007669"/>
    <property type="project" value="TreeGrafter"/>
</dbReference>
<evidence type="ECO:0000313" key="14">
    <source>
        <dbReference type="Proteomes" id="UP000001075"/>
    </source>
</evidence>
<keyword evidence="7 13" id="KW-0675">Receptor</keyword>
<dbReference type="GO" id="GO:0005886">
    <property type="term" value="C:plasma membrane"/>
    <property type="evidence" value="ECO:0007669"/>
    <property type="project" value="TreeGrafter"/>
</dbReference>
<dbReference type="EMBL" id="JH000034">
    <property type="protein sequence ID" value="EGV91972.1"/>
    <property type="molecule type" value="Genomic_DNA"/>
</dbReference>
<evidence type="ECO:0000256" key="11">
    <source>
        <dbReference type="SAM" id="Phobius"/>
    </source>
</evidence>
<keyword evidence="5 11" id="KW-0472">Membrane</keyword>
<dbReference type="GO" id="GO:0043065">
    <property type="term" value="P:positive regulation of apoptotic process"/>
    <property type="evidence" value="ECO:0007669"/>
    <property type="project" value="TreeGrafter"/>
</dbReference>
<feature type="region of interest" description="Disordered" evidence="10">
    <location>
        <begin position="218"/>
        <end position="245"/>
    </location>
</feature>
<dbReference type="FunFam" id="2.10.50.10:FF:000004">
    <property type="entry name" value="Tumor necrosis factor receptor superfamily member 6"/>
    <property type="match status" value="1"/>
</dbReference>
<dbReference type="InParanoid" id="G3GUY9"/>
<accession>G3GUY9</accession>
<protein>
    <submittedName>
        <fullName evidence="13">Tumor necrosis factor receptor superfamily member 10B</fullName>
    </submittedName>
</protein>
<feature type="repeat" description="TNFR-Cys" evidence="9">
    <location>
        <begin position="93"/>
        <end position="134"/>
    </location>
</feature>
<evidence type="ECO:0000256" key="5">
    <source>
        <dbReference type="ARBA" id="ARBA00023136"/>
    </source>
</evidence>
<evidence type="ECO:0000256" key="4">
    <source>
        <dbReference type="ARBA" id="ARBA00022737"/>
    </source>
</evidence>
<sequence length="320" mass="35359">MKSPGPSAPAASAAWAGHTPGPSLLPGRRPWPRGSKTLKFQVVVFLLLNFINTVTANPIGDHPADPQRVEQSPSEGNCTRGYYLPVENSDCMPCKNGIDYTNSSNNLDSCIPCSVCKEDKDEKTKCTTTKNTECQCKPGTFEDENSPEFCKKCSECTNKEVEETPCTPKTNRKCVPKDSYLHFYIWLLFVSLGLIVAIAFSVWKTGVWCVKGAYPGCERDSENSNTERSSLRGQTSNEGKDSHYSPAAKAPEVVAILQTRVFLFYVYECFVHLYACVSHACLGVRRGHWILWNWSLQPVVTHHMGIKPGSSGRAASALNH</sequence>
<feature type="compositionally biased region" description="Low complexity" evidence="10">
    <location>
        <begin position="1"/>
        <end position="17"/>
    </location>
</feature>
<dbReference type="PANTHER" id="PTHR46330:SF1">
    <property type="entry name" value="TUMOR NECROSIS FACTOR RECEPTOR SUPERFAMILY MEMBER 10B"/>
    <property type="match status" value="1"/>
</dbReference>
<dbReference type="PROSITE" id="PS50050">
    <property type="entry name" value="TNFR_NGFR_2"/>
    <property type="match status" value="2"/>
</dbReference>
<feature type="compositionally biased region" description="Polar residues" evidence="10">
    <location>
        <begin position="223"/>
        <end position="237"/>
    </location>
</feature>
<feature type="disulfide bond" evidence="9">
    <location>
        <begin position="153"/>
        <end position="166"/>
    </location>
</feature>
<dbReference type="eggNOG" id="ENOG502RBEC">
    <property type="taxonomic scope" value="Eukaryota"/>
</dbReference>
<feature type="domain" description="TNFR-Cys" evidence="12">
    <location>
        <begin position="135"/>
        <end position="174"/>
    </location>
</feature>
<organism evidence="13 14">
    <name type="scientific">Cricetulus griseus</name>
    <name type="common">Chinese hamster</name>
    <name type="synonym">Cricetulus barabensis griseus</name>
    <dbReference type="NCBI Taxonomy" id="10029"/>
    <lineage>
        <taxon>Eukaryota</taxon>
        <taxon>Metazoa</taxon>
        <taxon>Chordata</taxon>
        <taxon>Craniata</taxon>
        <taxon>Vertebrata</taxon>
        <taxon>Euteleostomi</taxon>
        <taxon>Mammalia</taxon>
        <taxon>Eutheria</taxon>
        <taxon>Euarchontoglires</taxon>
        <taxon>Glires</taxon>
        <taxon>Rodentia</taxon>
        <taxon>Myomorpha</taxon>
        <taxon>Muroidea</taxon>
        <taxon>Cricetidae</taxon>
        <taxon>Cricetinae</taxon>
        <taxon>Cricetulus</taxon>
    </lineage>
</organism>
<dbReference type="SMART" id="SM00208">
    <property type="entry name" value="TNFR"/>
    <property type="match status" value="2"/>
</dbReference>
<proteinExistence type="predicted"/>
<feature type="repeat" description="TNFR-Cys" evidence="9">
    <location>
        <begin position="135"/>
        <end position="174"/>
    </location>
</feature>
<dbReference type="PANTHER" id="PTHR46330">
    <property type="entry name" value="TUMOR NECROSIS FACTOR RECEPTOR SUPERFAMILY MEMBER 10B"/>
    <property type="match status" value="1"/>
</dbReference>
<dbReference type="GO" id="GO:0045569">
    <property type="term" value="F:TRAIL binding"/>
    <property type="evidence" value="ECO:0007669"/>
    <property type="project" value="InterPro"/>
</dbReference>
<feature type="disulfide bond" evidence="9">
    <location>
        <begin position="113"/>
        <end position="126"/>
    </location>
</feature>
<evidence type="ECO:0000256" key="6">
    <source>
        <dbReference type="ARBA" id="ARBA00023157"/>
    </source>
</evidence>
<keyword evidence="3" id="KW-0732">Signal</keyword>
<dbReference type="AlphaFoldDB" id="G3GUY9"/>
<gene>
    <name evidence="13" type="ORF">I79_001515</name>
</gene>
<keyword evidence="8" id="KW-0325">Glycoprotein</keyword>
<reference evidence="14" key="1">
    <citation type="journal article" date="2011" name="Nat. Biotechnol.">
        <title>The genomic sequence of the Chinese hamster ovary (CHO)-K1 cell line.</title>
        <authorList>
            <person name="Xu X."/>
            <person name="Nagarajan H."/>
            <person name="Lewis N.E."/>
            <person name="Pan S."/>
            <person name="Cai Z."/>
            <person name="Liu X."/>
            <person name="Chen W."/>
            <person name="Xie M."/>
            <person name="Wang W."/>
            <person name="Hammond S."/>
            <person name="Andersen M.R."/>
            <person name="Neff N."/>
            <person name="Passarelli B."/>
            <person name="Koh W."/>
            <person name="Fan H.C."/>
            <person name="Wang J."/>
            <person name="Gui Y."/>
            <person name="Lee K.H."/>
            <person name="Betenbaugh M.J."/>
            <person name="Quake S.R."/>
            <person name="Famili I."/>
            <person name="Palsson B.O."/>
            <person name="Wang J."/>
        </authorList>
    </citation>
    <scope>NUCLEOTIDE SEQUENCE [LARGE SCALE GENOMIC DNA]</scope>
    <source>
        <strain evidence="14">CHO K1 cell line</strain>
    </source>
</reference>
<keyword evidence="4" id="KW-0677">Repeat</keyword>
<comment type="subcellular location">
    <subcellularLocation>
        <location evidence="1">Membrane</location>
    </subcellularLocation>
</comment>
<evidence type="ECO:0000313" key="13">
    <source>
        <dbReference type="EMBL" id="EGV91972.1"/>
    </source>
</evidence>
<comment type="caution">
    <text evidence="9">Lacks conserved residue(s) required for the propagation of feature annotation.</text>
</comment>
<keyword evidence="2" id="KW-0053">Apoptosis</keyword>
<dbReference type="STRING" id="10029.G3GUY9"/>
<dbReference type="Pfam" id="PF00020">
    <property type="entry name" value="TNFR_c6"/>
    <property type="match status" value="2"/>
</dbReference>
<evidence type="ECO:0000256" key="10">
    <source>
        <dbReference type="SAM" id="MobiDB-lite"/>
    </source>
</evidence>
<dbReference type="GO" id="GO:0004888">
    <property type="term" value="F:transmembrane signaling receptor activity"/>
    <property type="evidence" value="ECO:0007669"/>
    <property type="project" value="UniProtKB-ARBA"/>
</dbReference>
<keyword evidence="11" id="KW-0812">Transmembrane</keyword>
<feature type="transmembrane region" description="Helical" evidence="11">
    <location>
        <begin position="183"/>
        <end position="203"/>
    </location>
</feature>
<evidence type="ECO:0000256" key="7">
    <source>
        <dbReference type="ARBA" id="ARBA00023170"/>
    </source>
</evidence>
<dbReference type="FunCoup" id="G3GUY9">
    <property type="interactions" value="593"/>
</dbReference>
<dbReference type="GO" id="GO:0009986">
    <property type="term" value="C:cell surface"/>
    <property type="evidence" value="ECO:0007669"/>
    <property type="project" value="TreeGrafter"/>
</dbReference>
<evidence type="ECO:0000256" key="3">
    <source>
        <dbReference type="ARBA" id="ARBA00022729"/>
    </source>
</evidence>
<dbReference type="Proteomes" id="UP000001075">
    <property type="component" value="Unassembled WGS sequence"/>
</dbReference>
<evidence type="ECO:0000256" key="9">
    <source>
        <dbReference type="PROSITE-ProRule" id="PRU00206"/>
    </source>
</evidence>
<dbReference type="Gene3D" id="2.10.50.10">
    <property type="entry name" value="Tumor Necrosis Factor Receptor, subunit A, domain 2"/>
    <property type="match status" value="2"/>
</dbReference>
<feature type="disulfide bond" evidence="9">
    <location>
        <begin position="116"/>
        <end position="134"/>
    </location>
</feature>
<feature type="disulfide bond" evidence="9">
    <location>
        <begin position="156"/>
        <end position="174"/>
    </location>
</feature>
<evidence type="ECO:0000256" key="8">
    <source>
        <dbReference type="ARBA" id="ARBA00023180"/>
    </source>
</evidence>
<evidence type="ECO:0000256" key="2">
    <source>
        <dbReference type="ARBA" id="ARBA00022703"/>
    </source>
</evidence>
<name>G3GUY9_CRIGR</name>
<dbReference type="CDD" id="cd10580">
    <property type="entry name" value="TNFRSF10"/>
    <property type="match status" value="1"/>
</dbReference>
<evidence type="ECO:0000259" key="12">
    <source>
        <dbReference type="PROSITE" id="PS50050"/>
    </source>
</evidence>
<feature type="domain" description="TNFR-Cys" evidence="12">
    <location>
        <begin position="93"/>
        <end position="134"/>
    </location>
</feature>
<dbReference type="SUPFAM" id="SSF57586">
    <property type="entry name" value="TNF receptor-like"/>
    <property type="match status" value="2"/>
</dbReference>
<keyword evidence="11" id="KW-1133">Transmembrane helix</keyword>
<dbReference type="InterPro" id="IPR001368">
    <property type="entry name" value="TNFR/NGFR_Cys_rich_reg"/>
</dbReference>
<dbReference type="InterPro" id="IPR034024">
    <property type="entry name" value="TNFRSF10_N"/>
</dbReference>